<dbReference type="EMBL" id="JAHRHJ020000003">
    <property type="protein sequence ID" value="KAH9320953.1"/>
    <property type="molecule type" value="Genomic_DNA"/>
</dbReference>
<dbReference type="AlphaFoldDB" id="A0AA38GG72"/>
<accession>A0AA38GG72</accession>
<dbReference type="Proteomes" id="UP000824469">
    <property type="component" value="Unassembled WGS sequence"/>
</dbReference>
<keyword evidence="2" id="KW-1185">Reference proteome</keyword>
<proteinExistence type="predicted"/>
<comment type="caution">
    <text evidence="1">The sequence shown here is derived from an EMBL/GenBank/DDBJ whole genome shotgun (WGS) entry which is preliminary data.</text>
</comment>
<feature type="non-terminal residue" evidence="1">
    <location>
        <position position="1"/>
    </location>
</feature>
<reference evidence="1 2" key="1">
    <citation type="journal article" date="2021" name="Nat. Plants">
        <title>The Taxus genome provides insights into paclitaxel biosynthesis.</title>
        <authorList>
            <person name="Xiong X."/>
            <person name="Gou J."/>
            <person name="Liao Q."/>
            <person name="Li Y."/>
            <person name="Zhou Q."/>
            <person name="Bi G."/>
            <person name="Li C."/>
            <person name="Du R."/>
            <person name="Wang X."/>
            <person name="Sun T."/>
            <person name="Guo L."/>
            <person name="Liang H."/>
            <person name="Lu P."/>
            <person name="Wu Y."/>
            <person name="Zhang Z."/>
            <person name="Ro D.K."/>
            <person name="Shang Y."/>
            <person name="Huang S."/>
            <person name="Yan J."/>
        </authorList>
    </citation>
    <scope>NUCLEOTIDE SEQUENCE [LARGE SCALE GENOMIC DNA]</scope>
    <source>
        <strain evidence="1">Ta-2019</strain>
    </source>
</reference>
<organism evidence="1 2">
    <name type="scientific">Taxus chinensis</name>
    <name type="common">Chinese yew</name>
    <name type="synonym">Taxus wallichiana var. chinensis</name>
    <dbReference type="NCBI Taxonomy" id="29808"/>
    <lineage>
        <taxon>Eukaryota</taxon>
        <taxon>Viridiplantae</taxon>
        <taxon>Streptophyta</taxon>
        <taxon>Embryophyta</taxon>
        <taxon>Tracheophyta</taxon>
        <taxon>Spermatophyta</taxon>
        <taxon>Pinopsida</taxon>
        <taxon>Pinidae</taxon>
        <taxon>Conifers II</taxon>
        <taxon>Cupressales</taxon>
        <taxon>Taxaceae</taxon>
        <taxon>Taxus</taxon>
    </lineage>
</organism>
<evidence type="ECO:0000313" key="1">
    <source>
        <dbReference type="EMBL" id="KAH9320953.1"/>
    </source>
</evidence>
<name>A0AA38GG72_TAXCH</name>
<gene>
    <name evidence="1" type="ORF">KI387_015592</name>
</gene>
<sequence length="54" mass="5497">TDDVGIPILEAIYEDIVEDEALEEVGGMTNIEGAIYADGAADVEGAVGDVDTGV</sequence>
<feature type="non-terminal residue" evidence="1">
    <location>
        <position position="54"/>
    </location>
</feature>
<protein>
    <submittedName>
        <fullName evidence="1">Uncharacterized protein</fullName>
    </submittedName>
</protein>
<evidence type="ECO:0000313" key="2">
    <source>
        <dbReference type="Proteomes" id="UP000824469"/>
    </source>
</evidence>